<dbReference type="InterPro" id="IPR001179">
    <property type="entry name" value="PPIase_FKBP_dom"/>
</dbReference>
<dbReference type="EC" id="5.2.1.8" evidence="6"/>
<evidence type="ECO:0000256" key="1">
    <source>
        <dbReference type="ARBA" id="ARBA00000971"/>
    </source>
</evidence>
<feature type="region of interest" description="Disordered" evidence="7">
    <location>
        <begin position="67"/>
        <end position="86"/>
    </location>
</feature>
<dbReference type="Pfam" id="PF00254">
    <property type="entry name" value="FKBP_C"/>
    <property type="match status" value="1"/>
</dbReference>
<reference evidence="9" key="1">
    <citation type="journal article" date="2020" name="mSystems">
        <title>Genome- and Community-Level Interaction Insights into Carbon Utilization and Element Cycling Functions of Hydrothermarchaeota in Hydrothermal Sediment.</title>
        <authorList>
            <person name="Zhou Z."/>
            <person name="Liu Y."/>
            <person name="Xu W."/>
            <person name="Pan J."/>
            <person name="Luo Z.H."/>
            <person name="Li M."/>
        </authorList>
    </citation>
    <scope>NUCLEOTIDE SEQUENCE [LARGE SCALE GENOMIC DNA]</scope>
    <source>
        <strain evidence="9">HyVt-443</strain>
    </source>
</reference>
<dbReference type="Proteomes" id="UP000886251">
    <property type="component" value="Unassembled WGS sequence"/>
</dbReference>
<dbReference type="InterPro" id="IPR048261">
    <property type="entry name" value="SlpA/SlyD-like_ins_sf"/>
</dbReference>
<proteinExistence type="inferred from homology"/>
<gene>
    <name evidence="9" type="ORF">ENI96_04860</name>
</gene>
<dbReference type="AlphaFoldDB" id="A0A831RMN1"/>
<keyword evidence="3 5" id="KW-0697">Rotamase</keyword>
<evidence type="ECO:0000256" key="3">
    <source>
        <dbReference type="ARBA" id="ARBA00023110"/>
    </source>
</evidence>
<comment type="similarity">
    <text evidence="2 6">Belongs to the FKBP-type PPIase family.</text>
</comment>
<sequence>MDQQKIGPRSRVTFHFSLATTDGTEIASTFGDSPTTVTLGDGSLNEGLEHALYGLTSGEEQTLTLTPSQAFGPRDEGKTRRLPRSDFPAGMELAEGLVIAFETPGGEEVAGIVLALEEEEVEIDFNHPLAGQEVVFRVRILDVGPPPDDATGE</sequence>
<comment type="catalytic activity">
    <reaction evidence="1 5 6">
        <text>[protein]-peptidylproline (omega=180) = [protein]-peptidylproline (omega=0)</text>
        <dbReference type="Rhea" id="RHEA:16237"/>
        <dbReference type="Rhea" id="RHEA-COMP:10747"/>
        <dbReference type="Rhea" id="RHEA-COMP:10748"/>
        <dbReference type="ChEBI" id="CHEBI:83833"/>
        <dbReference type="ChEBI" id="CHEBI:83834"/>
        <dbReference type="EC" id="5.2.1.8"/>
    </reaction>
</comment>
<comment type="caution">
    <text evidence="9">The sequence shown here is derived from an EMBL/GenBank/DDBJ whole genome shotgun (WGS) entry which is preliminary data.</text>
</comment>
<evidence type="ECO:0000256" key="2">
    <source>
        <dbReference type="ARBA" id="ARBA00006577"/>
    </source>
</evidence>
<dbReference type="SUPFAM" id="SSF54534">
    <property type="entry name" value="FKBP-like"/>
    <property type="match status" value="1"/>
</dbReference>
<dbReference type="Gene3D" id="2.40.10.330">
    <property type="match status" value="1"/>
</dbReference>
<dbReference type="EMBL" id="DRKP01000054">
    <property type="protein sequence ID" value="HEB95745.1"/>
    <property type="molecule type" value="Genomic_DNA"/>
</dbReference>
<protein>
    <recommendedName>
        <fullName evidence="6">Peptidyl-prolyl cis-trans isomerase</fullName>
        <ecNumber evidence="6">5.2.1.8</ecNumber>
    </recommendedName>
</protein>
<evidence type="ECO:0000259" key="8">
    <source>
        <dbReference type="PROSITE" id="PS50059"/>
    </source>
</evidence>
<dbReference type="Gene3D" id="3.10.50.40">
    <property type="match status" value="1"/>
</dbReference>
<evidence type="ECO:0000256" key="6">
    <source>
        <dbReference type="RuleBase" id="RU003915"/>
    </source>
</evidence>
<organism evidence="9">
    <name type="scientific">Sedimenticola thiotaurini</name>
    <dbReference type="NCBI Taxonomy" id="1543721"/>
    <lineage>
        <taxon>Bacteria</taxon>
        <taxon>Pseudomonadati</taxon>
        <taxon>Pseudomonadota</taxon>
        <taxon>Gammaproteobacteria</taxon>
        <taxon>Chromatiales</taxon>
        <taxon>Sedimenticolaceae</taxon>
        <taxon>Sedimenticola</taxon>
    </lineage>
</organism>
<accession>A0A831RMN1</accession>
<keyword evidence="4 5" id="KW-0413">Isomerase</keyword>
<evidence type="ECO:0000256" key="4">
    <source>
        <dbReference type="ARBA" id="ARBA00023235"/>
    </source>
</evidence>
<evidence type="ECO:0000256" key="5">
    <source>
        <dbReference type="PROSITE-ProRule" id="PRU00277"/>
    </source>
</evidence>
<evidence type="ECO:0000256" key="7">
    <source>
        <dbReference type="SAM" id="MobiDB-lite"/>
    </source>
</evidence>
<dbReference type="PANTHER" id="PTHR47861:SF4">
    <property type="entry name" value="FKBP-TYPE 16 KDA PEPTIDYL-PROLYL CIS-TRANS ISOMERASE"/>
    <property type="match status" value="1"/>
</dbReference>
<dbReference type="PANTHER" id="PTHR47861">
    <property type="entry name" value="FKBP-TYPE PEPTIDYL-PROLYL CIS-TRANS ISOMERASE SLYD"/>
    <property type="match status" value="1"/>
</dbReference>
<dbReference type="InterPro" id="IPR046357">
    <property type="entry name" value="PPIase_dom_sf"/>
</dbReference>
<feature type="domain" description="PPIase FKBP-type" evidence="8">
    <location>
        <begin position="9"/>
        <end position="83"/>
    </location>
</feature>
<dbReference type="GO" id="GO:0003755">
    <property type="term" value="F:peptidyl-prolyl cis-trans isomerase activity"/>
    <property type="evidence" value="ECO:0007669"/>
    <property type="project" value="UniProtKB-UniRule"/>
</dbReference>
<evidence type="ECO:0000313" key="9">
    <source>
        <dbReference type="EMBL" id="HEB95745.1"/>
    </source>
</evidence>
<name>A0A831RMN1_9GAMM</name>
<dbReference type="PROSITE" id="PS50059">
    <property type="entry name" value="FKBP_PPIASE"/>
    <property type="match status" value="1"/>
</dbReference>